<evidence type="ECO:0000256" key="1">
    <source>
        <dbReference type="ARBA" id="ARBA00001941"/>
    </source>
</evidence>
<keyword evidence="3" id="KW-1003">Cell membrane</keyword>
<dbReference type="AlphaFoldDB" id="A0A165EVV1"/>
<evidence type="ECO:0000256" key="10">
    <source>
        <dbReference type="ARBA" id="ARBA00023288"/>
    </source>
</evidence>
<dbReference type="PANTHER" id="PTHR46471">
    <property type="entry name" value="CHITIN DEACETYLASE"/>
    <property type="match status" value="1"/>
</dbReference>
<proteinExistence type="predicted"/>
<evidence type="ECO:0000313" key="15">
    <source>
        <dbReference type="Proteomes" id="UP000077266"/>
    </source>
</evidence>
<keyword evidence="15" id="KW-1185">Reference proteome</keyword>
<evidence type="ECO:0000256" key="5">
    <source>
        <dbReference type="ARBA" id="ARBA00022723"/>
    </source>
</evidence>
<dbReference type="SUPFAM" id="SSF88713">
    <property type="entry name" value="Glycoside hydrolase/deacetylase"/>
    <property type="match status" value="1"/>
</dbReference>
<evidence type="ECO:0000256" key="7">
    <source>
        <dbReference type="ARBA" id="ARBA00022801"/>
    </source>
</evidence>
<keyword evidence="9" id="KW-0119">Carbohydrate metabolism</keyword>
<evidence type="ECO:0000259" key="13">
    <source>
        <dbReference type="PROSITE" id="PS51677"/>
    </source>
</evidence>
<evidence type="ECO:0000256" key="11">
    <source>
        <dbReference type="ARBA" id="ARBA00023316"/>
    </source>
</evidence>
<dbReference type="GO" id="GO:0046872">
    <property type="term" value="F:metal ion binding"/>
    <property type="evidence" value="ECO:0007669"/>
    <property type="project" value="UniProtKB-KW"/>
</dbReference>
<evidence type="ECO:0000256" key="8">
    <source>
        <dbReference type="ARBA" id="ARBA00023136"/>
    </source>
</evidence>
<evidence type="ECO:0000256" key="6">
    <source>
        <dbReference type="ARBA" id="ARBA00022729"/>
    </source>
</evidence>
<feature type="chain" id="PRO_5007857457" evidence="12">
    <location>
        <begin position="19"/>
        <end position="257"/>
    </location>
</feature>
<dbReference type="InterPro" id="IPR011330">
    <property type="entry name" value="Glyco_hydro/deAcase_b/a-brl"/>
</dbReference>
<keyword evidence="5" id="KW-0479">Metal-binding</keyword>
<dbReference type="InParanoid" id="A0A165EVV1"/>
<dbReference type="GO" id="GO:0005975">
    <property type="term" value="P:carbohydrate metabolic process"/>
    <property type="evidence" value="ECO:0007669"/>
    <property type="project" value="InterPro"/>
</dbReference>
<feature type="signal peptide" evidence="12">
    <location>
        <begin position="1"/>
        <end position="18"/>
    </location>
</feature>
<dbReference type="EMBL" id="KV426115">
    <property type="protein sequence ID" value="KZV87801.1"/>
    <property type="molecule type" value="Genomic_DNA"/>
</dbReference>
<dbReference type="Gene3D" id="3.20.20.370">
    <property type="entry name" value="Glycoside hydrolase/deacetylase"/>
    <property type="match status" value="1"/>
</dbReference>
<organism evidence="14 15">
    <name type="scientific">Exidia glandulosa HHB12029</name>
    <dbReference type="NCBI Taxonomy" id="1314781"/>
    <lineage>
        <taxon>Eukaryota</taxon>
        <taxon>Fungi</taxon>
        <taxon>Dikarya</taxon>
        <taxon>Basidiomycota</taxon>
        <taxon>Agaricomycotina</taxon>
        <taxon>Agaricomycetes</taxon>
        <taxon>Auriculariales</taxon>
        <taxon>Exidiaceae</taxon>
        <taxon>Exidia</taxon>
    </lineage>
</organism>
<name>A0A165EVV1_EXIGL</name>
<evidence type="ECO:0000256" key="9">
    <source>
        <dbReference type="ARBA" id="ARBA00023277"/>
    </source>
</evidence>
<comment type="cofactor">
    <cofactor evidence="1">
        <name>Co(2+)</name>
        <dbReference type="ChEBI" id="CHEBI:48828"/>
    </cofactor>
</comment>
<keyword evidence="4" id="KW-0336">GPI-anchor</keyword>
<protein>
    <submittedName>
        <fullName evidence="14">Glycoside hydrolase/deacetylase</fullName>
    </submittedName>
</protein>
<keyword evidence="4" id="KW-0325">Glycoprotein</keyword>
<keyword evidence="10" id="KW-0449">Lipoprotein</keyword>
<reference evidence="14 15" key="1">
    <citation type="journal article" date="2016" name="Mol. Biol. Evol.">
        <title>Comparative Genomics of Early-Diverging Mushroom-Forming Fungi Provides Insights into the Origins of Lignocellulose Decay Capabilities.</title>
        <authorList>
            <person name="Nagy L.G."/>
            <person name="Riley R."/>
            <person name="Tritt A."/>
            <person name="Adam C."/>
            <person name="Daum C."/>
            <person name="Floudas D."/>
            <person name="Sun H."/>
            <person name="Yadav J.S."/>
            <person name="Pangilinan J."/>
            <person name="Larsson K.H."/>
            <person name="Matsuura K."/>
            <person name="Barry K."/>
            <person name="Labutti K."/>
            <person name="Kuo R."/>
            <person name="Ohm R.A."/>
            <person name="Bhattacharya S.S."/>
            <person name="Shirouzu T."/>
            <person name="Yoshinaga Y."/>
            <person name="Martin F.M."/>
            <person name="Grigoriev I.V."/>
            <person name="Hibbett D.S."/>
        </authorList>
    </citation>
    <scope>NUCLEOTIDE SEQUENCE [LARGE SCALE GENOMIC DNA]</scope>
    <source>
        <strain evidence="14 15">HHB12029</strain>
    </source>
</reference>
<dbReference type="GO" id="GO:0071555">
    <property type="term" value="P:cell wall organization"/>
    <property type="evidence" value="ECO:0007669"/>
    <property type="project" value="UniProtKB-KW"/>
</dbReference>
<dbReference type="PANTHER" id="PTHR46471:SF2">
    <property type="entry name" value="CHITIN DEACETYLASE-RELATED"/>
    <property type="match status" value="1"/>
</dbReference>
<dbReference type="Proteomes" id="UP000077266">
    <property type="component" value="Unassembled WGS sequence"/>
</dbReference>
<evidence type="ECO:0000256" key="2">
    <source>
        <dbReference type="ARBA" id="ARBA00004609"/>
    </source>
</evidence>
<dbReference type="Pfam" id="PF01522">
    <property type="entry name" value="Polysacc_deac_1"/>
    <property type="match status" value="1"/>
</dbReference>
<accession>A0A165EVV1</accession>
<evidence type="ECO:0000313" key="14">
    <source>
        <dbReference type="EMBL" id="KZV87801.1"/>
    </source>
</evidence>
<dbReference type="GO" id="GO:0005886">
    <property type="term" value="C:plasma membrane"/>
    <property type="evidence" value="ECO:0007669"/>
    <property type="project" value="UniProtKB-SubCell"/>
</dbReference>
<keyword evidence="11" id="KW-0961">Cell wall biogenesis/degradation</keyword>
<dbReference type="GO" id="GO:0098552">
    <property type="term" value="C:side of membrane"/>
    <property type="evidence" value="ECO:0007669"/>
    <property type="project" value="UniProtKB-KW"/>
</dbReference>
<dbReference type="GO" id="GO:0016810">
    <property type="term" value="F:hydrolase activity, acting on carbon-nitrogen (but not peptide) bonds"/>
    <property type="evidence" value="ECO:0007669"/>
    <property type="project" value="InterPro"/>
</dbReference>
<dbReference type="CDD" id="cd10951">
    <property type="entry name" value="CE4_ClCDA_like"/>
    <property type="match status" value="1"/>
</dbReference>
<evidence type="ECO:0000256" key="4">
    <source>
        <dbReference type="ARBA" id="ARBA00022622"/>
    </source>
</evidence>
<sequence>MRSSVFALLAAAVVGVVAQETSPAMPPLEKRALATVYTKCKVANTVAITFDDGPYSYEQELITTLAKYKAKATFFLNGHNWACIYDDSRIAAVKALYAAGHELGGHTWSHANMSSLTWDKMHNEMWKVEEALIRIVGVNPALFRPPYGEYNNLALSAIAARNQSAIMWDFDSGDSSGKTPAQTNALYDTLASKKPSSVLTLNHSTYNTTAKQTIPHALEVLSKRGYKFVTVSQCLGGGVKAYQWTQKAGVKDSTWKC</sequence>
<keyword evidence="7 14" id="KW-0378">Hydrolase</keyword>
<dbReference type="PROSITE" id="PS51677">
    <property type="entry name" value="NODB"/>
    <property type="match status" value="1"/>
</dbReference>
<feature type="domain" description="NodB homology" evidence="13">
    <location>
        <begin position="44"/>
        <end position="229"/>
    </location>
</feature>
<keyword evidence="8" id="KW-0472">Membrane</keyword>
<gene>
    <name evidence="14" type="ORF">EXIGLDRAFT_194374</name>
</gene>
<keyword evidence="6 12" id="KW-0732">Signal</keyword>
<dbReference type="OrthoDB" id="2125469at2759"/>
<evidence type="ECO:0000256" key="3">
    <source>
        <dbReference type="ARBA" id="ARBA00022475"/>
    </source>
</evidence>
<comment type="subcellular location">
    <subcellularLocation>
        <location evidence="2">Cell membrane</location>
        <topology evidence="2">Lipid-anchor</topology>
        <topology evidence="2">GPI-anchor</topology>
    </subcellularLocation>
</comment>
<dbReference type="STRING" id="1314781.A0A165EVV1"/>
<evidence type="ECO:0000256" key="12">
    <source>
        <dbReference type="SAM" id="SignalP"/>
    </source>
</evidence>
<dbReference type="InterPro" id="IPR002509">
    <property type="entry name" value="NODB_dom"/>
</dbReference>